<evidence type="ECO:0000313" key="20">
    <source>
        <dbReference type="Ensembl" id="ENSAPLP00000018220.1"/>
    </source>
</evidence>
<evidence type="ECO:0000256" key="8">
    <source>
        <dbReference type="ARBA" id="ARBA00023040"/>
    </source>
</evidence>
<feature type="region of interest" description="Disordered" evidence="17">
    <location>
        <begin position="179"/>
        <end position="202"/>
    </location>
</feature>
<dbReference type="CDD" id="cd06366">
    <property type="entry name" value="PBP1_GABAb_receptor"/>
    <property type="match status" value="1"/>
</dbReference>
<evidence type="ECO:0000256" key="16">
    <source>
        <dbReference type="ARBA" id="ARBA00034104"/>
    </source>
</evidence>
<keyword evidence="12" id="KW-0675">Receptor</keyword>
<feature type="domain" description="G-protein coupled receptors family 3 profile" evidence="19">
    <location>
        <begin position="794"/>
        <end position="1076"/>
    </location>
</feature>
<feature type="compositionally biased region" description="Low complexity" evidence="17">
    <location>
        <begin position="298"/>
        <end position="321"/>
    </location>
</feature>
<evidence type="ECO:0000256" key="14">
    <source>
        <dbReference type="ARBA" id="ARBA00023224"/>
    </source>
</evidence>
<evidence type="ECO:0000256" key="10">
    <source>
        <dbReference type="ARBA" id="ARBA00023136"/>
    </source>
</evidence>
<dbReference type="Pfam" id="PF00003">
    <property type="entry name" value="7tm_3"/>
    <property type="match status" value="1"/>
</dbReference>
<evidence type="ECO:0000256" key="13">
    <source>
        <dbReference type="ARBA" id="ARBA00023180"/>
    </source>
</evidence>
<gene>
    <name evidence="20" type="primary">GABBR2</name>
</gene>
<reference evidence="20 21" key="1">
    <citation type="submission" date="2017-10" db="EMBL/GenBank/DDBJ databases">
        <title>A new Pekin duck reference genome.</title>
        <authorList>
            <person name="Hou Z.-C."/>
            <person name="Zhou Z.-K."/>
            <person name="Zhu F."/>
            <person name="Hou S.-S."/>
        </authorList>
    </citation>
    <scope>NUCLEOTIDE SEQUENCE [LARGE SCALE GENOMIC DNA]</scope>
</reference>
<accession>A0A493SXM4</accession>
<reference evidence="20" key="2">
    <citation type="submission" date="2025-08" db="UniProtKB">
        <authorList>
            <consortium name="Ensembl"/>
        </authorList>
    </citation>
    <scope>IDENTIFICATION</scope>
</reference>
<evidence type="ECO:0000256" key="6">
    <source>
        <dbReference type="ARBA" id="ARBA00022989"/>
    </source>
</evidence>
<dbReference type="InterPro" id="IPR001828">
    <property type="entry name" value="ANF_lig-bd_rcpt"/>
</dbReference>
<proteinExistence type="inferred from homology"/>
<keyword evidence="13" id="KW-0325">Glycoprotein</keyword>
<dbReference type="GO" id="GO:0004965">
    <property type="term" value="F:G protein-coupled GABA receptor activity"/>
    <property type="evidence" value="ECO:0007669"/>
    <property type="project" value="Ensembl"/>
</dbReference>
<feature type="transmembrane region" description="Helical" evidence="18">
    <location>
        <begin position="792"/>
        <end position="815"/>
    </location>
</feature>
<feature type="transmembrane region" description="Helical" evidence="18">
    <location>
        <begin position="835"/>
        <end position="856"/>
    </location>
</feature>
<dbReference type="GO" id="GO:0046982">
    <property type="term" value="F:protein heterodimerization activity"/>
    <property type="evidence" value="ECO:0007669"/>
    <property type="project" value="Ensembl"/>
</dbReference>
<dbReference type="PANTHER" id="PTHR10519">
    <property type="entry name" value="GABA-B RECEPTOR"/>
    <property type="match status" value="1"/>
</dbReference>
<dbReference type="Gene3D" id="3.40.50.2300">
    <property type="match status" value="2"/>
</dbReference>
<dbReference type="AlphaFoldDB" id="A0A493SXM4"/>
<evidence type="ECO:0000256" key="1">
    <source>
        <dbReference type="ARBA" id="ARBA00008991"/>
    </source>
</evidence>
<keyword evidence="5" id="KW-0732">Signal</keyword>
<evidence type="ECO:0000313" key="21">
    <source>
        <dbReference type="Proteomes" id="UP000016666"/>
    </source>
</evidence>
<dbReference type="InterPro" id="IPR041689">
    <property type="entry name" value="GBR2_CC"/>
</dbReference>
<dbReference type="Pfam" id="PF18455">
    <property type="entry name" value="GBR2_CC"/>
    <property type="match status" value="1"/>
</dbReference>
<dbReference type="SUPFAM" id="SSF53822">
    <property type="entry name" value="Periplasmic binding protein-like I"/>
    <property type="match status" value="1"/>
</dbReference>
<dbReference type="PRINTS" id="PR00248">
    <property type="entry name" value="GPCRMGR"/>
</dbReference>
<evidence type="ECO:0000256" key="3">
    <source>
        <dbReference type="ARBA" id="ARBA00022553"/>
    </source>
</evidence>
<feature type="compositionally biased region" description="Polar residues" evidence="17">
    <location>
        <begin position="1175"/>
        <end position="1185"/>
    </location>
</feature>
<dbReference type="PANTHER" id="PTHR10519:SF74">
    <property type="entry name" value="GAMMA-AMINOBUTYRIC ACID TYPE B RECEPTOR SUBUNIT 2"/>
    <property type="match status" value="1"/>
</dbReference>
<keyword evidence="8" id="KW-0297">G-protein coupled receptor</keyword>
<feature type="transmembrane region" description="Helical" evidence="18">
    <location>
        <begin position="1009"/>
        <end position="1025"/>
    </location>
</feature>
<keyword evidence="7" id="KW-0770">Synapse</keyword>
<evidence type="ECO:0000259" key="19">
    <source>
        <dbReference type="PROSITE" id="PS50259"/>
    </source>
</evidence>
<name>A0A493SXM4_ANAPP</name>
<feature type="region of interest" description="Disordered" evidence="17">
    <location>
        <begin position="32"/>
        <end position="109"/>
    </location>
</feature>
<feature type="region of interest" description="Disordered" evidence="17">
    <location>
        <begin position="245"/>
        <end position="329"/>
    </location>
</feature>
<dbReference type="PROSITE" id="PS50259">
    <property type="entry name" value="G_PROTEIN_RECEP_F3_4"/>
    <property type="match status" value="1"/>
</dbReference>
<evidence type="ECO:0000256" key="4">
    <source>
        <dbReference type="ARBA" id="ARBA00022692"/>
    </source>
</evidence>
<dbReference type="InterPro" id="IPR017978">
    <property type="entry name" value="GPCR_3_C"/>
</dbReference>
<reference evidence="20" key="3">
    <citation type="submission" date="2025-09" db="UniProtKB">
        <authorList>
            <consortium name="Ensembl"/>
        </authorList>
    </citation>
    <scope>IDENTIFICATION</scope>
</reference>
<dbReference type="InterPro" id="IPR000337">
    <property type="entry name" value="GPCR_3"/>
</dbReference>
<evidence type="ECO:0000256" key="15">
    <source>
        <dbReference type="ARBA" id="ARBA00023257"/>
    </source>
</evidence>
<feature type="region of interest" description="Disordered" evidence="17">
    <location>
        <begin position="1076"/>
        <end position="1106"/>
    </location>
</feature>
<dbReference type="FunFam" id="3.40.50.2300:FF:000072">
    <property type="entry name" value="Gamma-aminobutyric acid type B receptor subunit 2"/>
    <property type="match status" value="2"/>
</dbReference>
<evidence type="ECO:0000256" key="11">
    <source>
        <dbReference type="ARBA" id="ARBA00023157"/>
    </source>
</evidence>
<organism evidence="20 21">
    <name type="scientific">Anas platyrhynchos platyrhynchos</name>
    <name type="common">Northern mallard</name>
    <dbReference type="NCBI Taxonomy" id="8840"/>
    <lineage>
        <taxon>Eukaryota</taxon>
        <taxon>Metazoa</taxon>
        <taxon>Chordata</taxon>
        <taxon>Craniata</taxon>
        <taxon>Vertebrata</taxon>
        <taxon>Euteleostomi</taxon>
        <taxon>Archelosauria</taxon>
        <taxon>Archosauria</taxon>
        <taxon>Dinosauria</taxon>
        <taxon>Saurischia</taxon>
        <taxon>Theropoda</taxon>
        <taxon>Coelurosauria</taxon>
        <taxon>Aves</taxon>
        <taxon>Neognathae</taxon>
        <taxon>Galloanserae</taxon>
        <taxon>Anseriformes</taxon>
        <taxon>Anatidae</taxon>
        <taxon>Anatinae</taxon>
        <taxon>Anas</taxon>
    </lineage>
</organism>
<feature type="transmembrane region" description="Helical" evidence="18">
    <location>
        <begin position="868"/>
        <end position="889"/>
    </location>
</feature>
<dbReference type="Pfam" id="PF01094">
    <property type="entry name" value="ANF_receptor"/>
    <property type="match status" value="1"/>
</dbReference>
<dbReference type="InterPro" id="IPR017979">
    <property type="entry name" value="GPCR_3_CS"/>
</dbReference>
<feature type="region of interest" description="Disordered" evidence="17">
    <location>
        <begin position="1172"/>
        <end position="1194"/>
    </location>
</feature>
<comment type="subcellular location">
    <subcellularLocation>
        <location evidence="16">Postsynaptic cell membrane</location>
        <topology evidence="16">Multi-pass membrane protein</topology>
    </subcellularLocation>
</comment>
<dbReference type="STRING" id="8840.ENSAPLP00000018220"/>
<dbReference type="GO" id="GO:0007214">
    <property type="term" value="P:gamma-aminobutyric acid signaling pathway"/>
    <property type="evidence" value="ECO:0007669"/>
    <property type="project" value="Ensembl"/>
</dbReference>
<keyword evidence="6 18" id="KW-1133">Transmembrane helix</keyword>
<keyword evidence="14" id="KW-0807">Transducer</keyword>
<dbReference type="CDD" id="cd15294">
    <property type="entry name" value="7tmC_GABA-B-R2"/>
    <property type="match status" value="1"/>
</dbReference>
<dbReference type="InterPro" id="IPR002457">
    <property type="entry name" value="GPCR_3_GABA_rcpt_B2"/>
</dbReference>
<evidence type="ECO:0000256" key="9">
    <source>
        <dbReference type="ARBA" id="ARBA00023054"/>
    </source>
</evidence>
<keyword evidence="9" id="KW-0175">Coiled coil</keyword>
<keyword evidence="11" id="KW-1015">Disulfide bond</keyword>
<dbReference type="PRINTS" id="PR01176">
    <property type="entry name" value="GABABRECEPTR"/>
</dbReference>
<keyword evidence="4 18" id="KW-0812">Transmembrane</keyword>
<feature type="compositionally biased region" description="Polar residues" evidence="17">
    <location>
        <begin position="1086"/>
        <end position="1100"/>
    </location>
</feature>
<dbReference type="PROSITE" id="PS00981">
    <property type="entry name" value="G_PROTEIN_RECEP_F3_3"/>
    <property type="match status" value="1"/>
</dbReference>
<keyword evidence="10 18" id="KW-0472">Membrane</keyword>
<sequence length="1254" mass="138824">MAQALCVCVCVPAEVPSRSGSAFACRGGCGGGETGAAPGSTPSPRTPAGGQRPPSPLPAPTRDRGQVPPRGRCALPPHPVFPGFGAGGSGPASRPSAPRECGTKPPPRPGSAPLPSLLLLWRFGGGFFPFGVFCRSILILFFFSPWGGGRCAVRAPPPPPGGGSFPPRERRRRLFFWRGGEDEEEQPGGRGRSRSPAAAAGERRKKRAVGSACVRVFGGGYLFISRSWWLQLADLGRSRRHCQKDYCQGRGGGGGGEERRPRGSRGSREAFLFLPPRLLPPGDAPGLRGARLPPDAQPSSSSSSSSFSSSSSSPPSSSMHPSPRRPAAATSNPAMLLLLLCLGWAPPGWGWPRGSSRGAAGLPPNATTPISIMGLMPLSQSEEDQKSKIGRGVLPAVQLAMDQIRNESLLNPYFLDLRLYDTECDNAKGLKAFYDAIKYGPNHLMVFGGVCATVTSIIAESLKGWNLVQLSFAATTPELADKKKYPYFFRTVPSDNAVNPAILKLLKYYQWKRVGTLTQDVQRFSEVRNDLTGVLYGEDIEISDTESFSNDPCTSVKKLKGNDVRIILGQFDEEMAVKVFCCAYDEEMYGSKYQWIIPGWYENLWWESWINSSQCLSKNLLAAMEGYIGVDFEPLSSKMIKTISGRTPQQYEREYNAKRGDGQSSKFHGYAYDGIWVIAKTLQRAMKYLNATNKHQKIEDFNYTNHKLGKIFLDAMNETNFFGVTGQVVFRNGERMGTIKFTQFQERKEVKVGEYNAVADTLEIINNSIRFQGLEPPKDKTIIQEELRKISLPLYSILSALTILGMIMASAFLFFNIKNRNQKLIKMSSPYMNNLIILGGMLSYASIFLFGLDGSFVSEKTFETLCTVRTWILTVGYTTAFGAMFAKTWRVHAIFKNVKMKKKIIKDQKLLVIVGGMLLIDLCILICWQVVDPLRRTVEKYNMEPDPAGRDISIRPILEHCENTHMTIWLGIVYAYKGLLMLFGCFLAWETRNVSIPALNDSKYIGMSVYNVGIMCIIGAAVSFLTRDQPNVQFCIVALVIIFCSTITLCLVFVPKLITLRTNPDAATQNRRFQFTQNQKKEDSKTSTSVTSVNQASTSRLEGLQSENHRLRMKITELDKDLEEVTMQLQDTPEKTTYIKQNHYQDLNDILSIRNFTDSKDGEKAILKNHLDQNPPAQWGTSDPSRTSKDPIEDINSPEHIQRRLSLQLPILHHAYLPSIGGVDASCASPCVSPSASPRHRHVPPSFRVMVSGL</sequence>
<evidence type="ECO:0000256" key="18">
    <source>
        <dbReference type="SAM" id="Phobius"/>
    </source>
</evidence>
<keyword evidence="3" id="KW-0597">Phosphoprotein</keyword>
<dbReference type="InterPro" id="IPR002455">
    <property type="entry name" value="GPCR3_GABA-B"/>
</dbReference>
<evidence type="ECO:0000256" key="12">
    <source>
        <dbReference type="ARBA" id="ARBA00023170"/>
    </source>
</evidence>
<evidence type="ECO:0000256" key="5">
    <source>
        <dbReference type="ARBA" id="ARBA00022729"/>
    </source>
</evidence>
<comment type="similarity">
    <text evidence="1">Belongs to the G-protein coupled receptor 3 family. GABA-B receptor subfamily.</text>
</comment>
<dbReference type="PRINTS" id="PR01178">
    <property type="entry name" value="GABAB2RECPTR"/>
</dbReference>
<keyword evidence="21" id="KW-1185">Reference proteome</keyword>
<dbReference type="Ensembl" id="ENSAPLT00000028089.1">
    <property type="protein sequence ID" value="ENSAPLP00000018220.1"/>
    <property type="gene ID" value="ENSAPLG00000008633.2"/>
</dbReference>
<protein>
    <submittedName>
        <fullName evidence="20">Gamma-aminobutyric acid type B receptor subunit 2</fullName>
    </submittedName>
</protein>
<evidence type="ECO:0000256" key="17">
    <source>
        <dbReference type="SAM" id="MobiDB-lite"/>
    </source>
</evidence>
<dbReference type="GO" id="GO:0007193">
    <property type="term" value="P:adenylate cyclase-inhibiting G protein-coupled receptor signaling pathway"/>
    <property type="evidence" value="ECO:0007669"/>
    <property type="project" value="Ensembl"/>
</dbReference>
<feature type="transmembrane region" description="Helical" evidence="18">
    <location>
        <begin position="968"/>
        <end position="989"/>
    </location>
</feature>
<dbReference type="GeneTree" id="ENSGT00940000155783"/>
<evidence type="ECO:0000256" key="2">
    <source>
        <dbReference type="ARBA" id="ARBA00022475"/>
    </source>
</evidence>
<keyword evidence="15" id="KW-0628">Postsynaptic cell membrane</keyword>
<dbReference type="GO" id="GO:0038039">
    <property type="term" value="C:G protein-coupled receptor heterodimeric complex"/>
    <property type="evidence" value="ECO:0007669"/>
    <property type="project" value="Ensembl"/>
</dbReference>
<keyword evidence="2" id="KW-1003">Cell membrane</keyword>
<feature type="transmembrane region" description="Helical" evidence="18">
    <location>
        <begin position="1031"/>
        <end position="1054"/>
    </location>
</feature>
<dbReference type="Proteomes" id="UP000016666">
    <property type="component" value="Chromosome 2"/>
</dbReference>
<evidence type="ECO:0000256" key="7">
    <source>
        <dbReference type="ARBA" id="ARBA00023018"/>
    </source>
</evidence>
<dbReference type="GO" id="GO:0045211">
    <property type="term" value="C:postsynaptic membrane"/>
    <property type="evidence" value="ECO:0007669"/>
    <property type="project" value="UniProtKB-SubCell"/>
</dbReference>
<feature type="transmembrane region" description="Helical" evidence="18">
    <location>
        <begin position="910"/>
        <end position="931"/>
    </location>
</feature>
<dbReference type="GO" id="GO:1902712">
    <property type="term" value="C:G protein-coupled GABA receptor complex"/>
    <property type="evidence" value="ECO:0007669"/>
    <property type="project" value="Ensembl"/>
</dbReference>
<dbReference type="InterPro" id="IPR028082">
    <property type="entry name" value="Peripla_BP_I"/>
</dbReference>